<dbReference type="InterPro" id="IPR036955">
    <property type="entry name" value="AP2/ERF_dom_sf"/>
</dbReference>
<comment type="subcellular location">
    <subcellularLocation>
        <location evidence="1">Nucleus</location>
    </subcellularLocation>
</comment>
<evidence type="ECO:0000259" key="7">
    <source>
        <dbReference type="PROSITE" id="PS51032"/>
    </source>
</evidence>
<evidence type="ECO:0000256" key="4">
    <source>
        <dbReference type="ARBA" id="ARBA00023163"/>
    </source>
</evidence>
<organism evidence="8 9">
    <name type="scientific">[Myrmecia] bisecta</name>
    <dbReference type="NCBI Taxonomy" id="41462"/>
    <lineage>
        <taxon>Eukaryota</taxon>
        <taxon>Viridiplantae</taxon>
        <taxon>Chlorophyta</taxon>
        <taxon>core chlorophytes</taxon>
        <taxon>Trebouxiophyceae</taxon>
        <taxon>Trebouxiales</taxon>
        <taxon>Trebouxiaceae</taxon>
        <taxon>Myrmecia</taxon>
    </lineage>
</organism>
<evidence type="ECO:0000256" key="2">
    <source>
        <dbReference type="ARBA" id="ARBA00023015"/>
    </source>
</evidence>
<evidence type="ECO:0000313" key="9">
    <source>
        <dbReference type="Proteomes" id="UP001489004"/>
    </source>
</evidence>
<evidence type="ECO:0000256" key="1">
    <source>
        <dbReference type="ARBA" id="ARBA00004123"/>
    </source>
</evidence>
<gene>
    <name evidence="8" type="ORF">WJX72_005657</name>
</gene>
<evidence type="ECO:0000256" key="6">
    <source>
        <dbReference type="SAM" id="MobiDB-lite"/>
    </source>
</evidence>
<sequence length="594" mass="62151">MVGDTQLAAEPQAEARLTYKGVRPSGKKWRARISVENIDGKRVELGTFKTQEEAAHVRDKAIYKLGLKDELQVGLTQHEMRELDATPWEQLKASWAEQARIFSKGFSAYRGGAPVDAQAEIETSVAPMGSAAAEGGNATVSEPTAAPAPLDAAKQVPAAPGLAGWQPDWSHLTDDPATCTDSSGSWCTASDSDSELEAGSDYDDGTYTAACDPLLGFKAAGMGPNGAPEDVWEGVSPRTRSQIEGVLSDPHFWEKQRACREPNIHLFAPCPFEGASASDPDYAPPQEPAPEAENVQASGGLDLPALAKQPEEPADEGAAGGGVVNPYEGALRHLTPNLLTPGGWAVGEELPKGLSAADFAALDKVERTPFSAADMRDLRKMAAYTSPPRSPAYSDLDDDLPYGSASGRALGDGAAALQELLNDLSRALGPPGSGGSSGGLAGFGPAGGSAGSGGFDGPAGSASGGFSEMAPSCSSGLALADAQLSTLEEQAARTAGAADNQRAAQEHAQWRRNYLDKLARDMVGRKNQDAGIWRALSEVRAKWEAQGPLQGVRFNNDCVFVHEPVADDFDLPTFLSSLPAGVHMYINGKYCGAT</sequence>
<feature type="region of interest" description="Disordered" evidence="6">
    <location>
        <begin position="276"/>
        <end position="295"/>
    </location>
</feature>
<evidence type="ECO:0000256" key="5">
    <source>
        <dbReference type="ARBA" id="ARBA00023242"/>
    </source>
</evidence>
<dbReference type="InterPro" id="IPR001471">
    <property type="entry name" value="AP2/ERF_dom"/>
</dbReference>
<dbReference type="GO" id="GO:0003700">
    <property type="term" value="F:DNA-binding transcription factor activity"/>
    <property type="evidence" value="ECO:0007669"/>
    <property type="project" value="InterPro"/>
</dbReference>
<dbReference type="GO" id="GO:0005634">
    <property type="term" value="C:nucleus"/>
    <property type="evidence" value="ECO:0007669"/>
    <property type="project" value="UniProtKB-SubCell"/>
</dbReference>
<dbReference type="PROSITE" id="PS51032">
    <property type="entry name" value="AP2_ERF"/>
    <property type="match status" value="1"/>
</dbReference>
<comment type="caution">
    <text evidence="8">The sequence shown here is derived from an EMBL/GenBank/DDBJ whole genome shotgun (WGS) entry which is preliminary data.</text>
</comment>
<keyword evidence="9" id="KW-1185">Reference proteome</keyword>
<protein>
    <recommendedName>
        <fullName evidence="7">AP2/ERF domain-containing protein</fullName>
    </recommendedName>
</protein>
<dbReference type="Proteomes" id="UP001489004">
    <property type="component" value="Unassembled WGS sequence"/>
</dbReference>
<keyword evidence="3" id="KW-0238">DNA-binding</keyword>
<dbReference type="SMART" id="SM00380">
    <property type="entry name" value="AP2"/>
    <property type="match status" value="1"/>
</dbReference>
<dbReference type="EMBL" id="JALJOR010000004">
    <property type="protein sequence ID" value="KAK9818009.1"/>
    <property type="molecule type" value="Genomic_DNA"/>
</dbReference>
<dbReference type="AlphaFoldDB" id="A0AAW1QBX1"/>
<dbReference type="Gene3D" id="3.30.730.10">
    <property type="entry name" value="AP2/ERF domain"/>
    <property type="match status" value="1"/>
</dbReference>
<keyword evidence="5" id="KW-0539">Nucleus</keyword>
<keyword evidence="2" id="KW-0805">Transcription regulation</keyword>
<evidence type="ECO:0000313" key="8">
    <source>
        <dbReference type="EMBL" id="KAK9818009.1"/>
    </source>
</evidence>
<dbReference type="InterPro" id="IPR016177">
    <property type="entry name" value="DNA-bd_dom_sf"/>
</dbReference>
<name>A0AAW1QBX1_9CHLO</name>
<feature type="domain" description="AP2/ERF" evidence="7">
    <location>
        <begin position="18"/>
        <end position="76"/>
    </location>
</feature>
<proteinExistence type="predicted"/>
<keyword evidence="4" id="KW-0804">Transcription</keyword>
<accession>A0AAW1QBX1</accession>
<dbReference type="SUPFAM" id="SSF54171">
    <property type="entry name" value="DNA-binding domain"/>
    <property type="match status" value="1"/>
</dbReference>
<dbReference type="GO" id="GO:0003677">
    <property type="term" value="F:DNA binding"/>
    <property type="evidence" value="ECO:0007669"/>
    <property type="project" value="UniProtKB-KW"/>
</dbReference>
<reference evidence="8 9" key="1">
    <citation type="journal article" date="2024" name="Nat. Commun.">
        <title>Phylogenomics reveals the evolutionary origins of lichenization in chlorophyte algae.</title>
        <authorList>
            <person name="Puginier C."/>
            <person name="Libourel C."/>
            <person name="Otte J."/>
            <person name="Skaloud P."/>
            <person name="Haon M."/>
            <person name="Grisel S."/>
            <person name="Petersen M."/>
            <person name="Berrin J.G."/>
            <person name="Delaux P.M."/>
            <person name="Dal Grande F."/>
            <person name="Keller J."/>
        </authorList>
    </citation>
    <scope>NUCLEOTIDE SEQUENCE [LARGE SCALE GENOMIC DNA]</scope>
    <source>
        <strain evidence="8 9">SAG 2043</strain>
    </source>
</reference>
<evidence type="ECO:0000256" key="3">
    <source>
        <dbReference type="ARBA" id="ARBA00023125"/>
    </source>
</evidence>